<dbReference type="InterPro" id="IPR003737">
    <property type="entry name" value="GlcNAc_PI_deacetylase-related"/>
</dbReference>
<organism evidence="1 2">
    <name type="scientific">Pullulanibacillus pueri</name>
    <dbReference type="NCBI Taxonomy" id="1437324"/>
    <lineage>
        <taxon>Bacteria</taxon>
        <taxon>Bacillati</taxon>
        <taxon>Bacillota</taxon>
        <taxon>Bacilli</taxon>
        <taxon>Bacillales</taxon>
        <taxon>Sporolactobacillaceae</taxon>
        <taxon>Pullulanibacillus</taxon>
    </lineage>
</organism>
<evidence type="ECO:0000313" key="1">
    <source>
        <dbReference type="EMBL" id="GGH85531.1"/>
    </source>
</evidence>
<reference evidence="1" key="1">
    <citation type="journal article" date="2014" name="Int. J. Syst. Evol. Microbiol.">
        <title>Complete genome sequence of Corynebacterium casei LMG S-19264T (=DSM 44701T), isolated from a smear-ripened cheese.</title>
        <authorList>
            <consortium name="US DOE Joint Genome Institute (JGI-PGF)"/>
            <person name="Walter F."/>
            <person name="Albersmeier A."/>
            <person name="Kalinowski J."/>
            <person name="Ruckert C."/>
        </authorList>
    </citation>
    <scope>NUCLEOTIDE SEQUENCE</scope>
    <source>
        <strain evidence="1">CGMCC 1.12777</strain>
    </source>
</reference>
<reference evidence="1" key="2">
    <citation type="submission" date="2020-09" db="EMBL/GenBank/DDBJ databases">
        <authorList>
            <person name="Sun Q."/>
            <person name="Zhou Y."/>
        </authorList>
    </citation>
    <scope>NUCLEOTIDE SEQUENCE</scope>
    <source>
        <strain evidence="1">CGMCC 1.12777</strain>
    </source>
</reference>
<dbReference type="Gene3D" id="3.40.50.10320">
    <property type="entry name" value="LmbE-like"/>
    <property type="match status" value="1"/>
</dbReference>
<dbReference type="PANTHER" id="PTHR12993">
    <property type="entry name" value="N-ACETYLGLUCOSAMINYL-PHOSPHATIDYLINOSITOL DE-N-ACETYLASE-RELATED"/>
    <property type="match status" value="1"/>
</dbReference>
<name>A0A8J2ZXP5_9BACL</name>
<dbReference type="EMBL" id="BMFV01000027">
    <property type="protein sequence ID" value="GGH85531.1"/>
    <property type="molecule type" value="Genomic_DNA"/>
</dbReference>
<sequence length="252" mass="28392">MTSFQVQLPDLLQYKRILFIQPHPDDNDIGAGATIAKLAASGCEIHYLTVTDGRSGSDDPDLSSEKLIFTRREEQLAAGQRLGVHSFHWLDYPDGHLEDTESLRSDLIWSIRLIRPDAIITVDPWLPYEAHIDHVVTGKVVSYAGLFSGNPHFFPEHLSSGLALHRVEAIGYYATAQPNTQISVDKYWTHKIEAIRCHQSQFSGESLQFLEDYLTTQAKTLAVHAKRGSQFVESFKLLTPLMLHMNTQAFSM</sequence>
<dbReference type="Proteomes" id="UP000656813">
    <property type="component" value="Unassembled WGS sequence"/>
</dbReference>
<protein>
    <submittedName>
        <fullName evidence="1">Diacetylchitobiose deacetylase</fullName>
    </submittedName>
</protein>
<dbReference type="GO" id="GO:0016811">
    <property type="term" value="F:hydrolase activity, acting on carbon-nitrogen (but not peptide) bonds, in linear amides"/>
    <property type="evidence" value="ECO:0007669"/>
    <property type="project" value="TreeGrafter"/>
</dbReference>
<dbReference type="PANTHER" id="PTHR12993:SF11">
    <property type="entry name" value="N-ACETYLGLUCOSAMINYL-PHOSPHATIDYLINOSITOL DE-N-ACETYLASE"/>
    <property type="match status" value="1"/>
</dbReference>
<proteinExistence type="predicted"/>
<dbReference type="SUPFAM" id="SSF102588">
    <property type="entry name" value="LmbE-like"/>
    <property type="match status" value="1"/>
</dbReference>
<keyword evidence="2" id="KW-1185">Reference proteome</keyword>
<dbReference type="RefSeq" id="WP_188498310.1">
    <property type="nucleotide sequence ID" value="NZ_BMFV01000027.1"/>
</dbReference>
<comment type="caution">
    <text evidence="1">The sequence shown here is derived from an EMBL/GenBank/DDBJ whole genome shotgun (WGS) entry which is preliminary data.</text>
</comment>
<evidence type="ECO:0000313" key="2">
    <source>
        <dbReference type="Proteomes" id="UP000656813"/>
    </source>
</evidence>
<accession>A0A8J2ZXP5</accession>
<gene>
    <name evidence="1" type="ORF">GCM10007096_31140</name>
</gene>
<dbReference type="AlphaFoldDB" id="A0A8J2ZXP5"/>
<dbReference type="Pfam" id="PF02585">
    <property type="entry name" value="PIG-L"/>
    <property type="match status" value="1"/>
</dbReference>
<dbReference type="InterPro" id="IPR024078">
    <property type="entry name" value="LmbE-like_dom_sf"/>
</dbReference>